<dbReference type="NCBIfam" id="NF002531">
    <property type="entry name" value="PRK02001.1"/>
    <property type="match status" value="1"/>
</dbReference>
<evidence type="ECO:0000313" key="6">
    <source>
        <dbReference type="Proteomes" id="UP000643701"/>
    </source>
</evidence>
<dbReference type="AlphaFoldDB" id="A0A967ADJ9"/>
<dbReference type="GO" id="GO:0000028">
    <property type="term" value="P:ribosomal small subunit assembly"/>
    <property type="evidence" value="ECO:0007669"/>
    <property type="project" value="TreeGrafter"/>
</dbReference>
<sequence length="159" mass="18036">MSNLKEKSTVFLNEALEENSSLFLIKHEVTSDHQIRVIIDSDDNVSIQDCIAVSRKIEHQLDRDEVDFSVEVASPGVSEPLVLPRQFKKNLGRKLEVKLKDGVQIKADLVGVNDDFISLEWKAREPKPIGKGKHTVNITKDLPYDEIEIAKVMVIFNKK</sequence>
<comment type="similarity">
    <text evidence="3">Belongs to the RimP family.</text>
</comment>
<dbReference type="InterPro" id="IPR028989">
    <property type="entry name" value="RimP_N"/>
</dbReference>
<dbReference type="InterPro" id="IPR035956">
    <property type="entry name" value="RimP_N_sf"/>
</dbReference>
<dbReference type="HAMAP" id="MF_01077">
    <property type="entry name" value="RimP"/>
    <property type="match status" value="1"/>
</dbReference>
<dbReference type="PANTHER" id="PTHR33867">
    <property type="entry name" value="RIBOSOME MATURATION FACTOR RIMP"/>
    <property type="match status" value="1"/>
</dbReference>
<dbReference type="GO" id="GO:0006412">
    <property type="term" value="P:translation"/>
    <property type="evidence" value="ECO:0007669"/>
    <property type="project" value="TreeGrafter"/>
</dbReference>
<name>A0A967ADJ9_9FLAO</name>
<dbReference type="GO" id="GO:0005829">
    <property type="term" value="C:cytosol"/>
    <property type="evidence" value="ECO:0007669"/>
    <property type="project" value="TreeGrafter"/>
</dbReference>
<proteinExistence type="inferred from homology"/>
<accession>A0A967ADJ9</accession>
<dbReference type="PANTHER" id="PTHR33867:SF1">
    <property type="entry name" value="RIBOSOME MATURATION FACTOR RIMP"/>
    <property type="match status" value="1"/>
</dbReference>
<comment type="caution">
    <text evidence="5">The sequence shown here is derived from an EMBL/GenBank/DDBJ whole genome shotgun (WGS) entry which is preliminary data.</text>
</comment>
<dbReference type="RefSeq" id="WP_166400017.1">
    <property type="nucleotide sequence ID" value="NZ_JAANAS010000041.1"/>
</dbReference>
<comment type="function">
    <text evidence="3">Required for maturation of 30S ribosomal subunits.</text>
</comment>
<dbReference type="EMBL" id="JAANAS010000041">
    <property type="protein sequence ID" value="NGZ89755.1"/>
    <property type="molecule type" value="Genomic_DNA"/>
</dbReference>
<keyword evidence="2 3" id="KW-0690">Ribosome biogenesis</keyword>
<keyword evidence="1 3" id="KW-0963">Cytoplasm</keyword>
<dbReference type="InterPro" id="IPR003728">
    <property type="entry name" value="Ribosome_maturation_RimP"/>
</dbReference>
<evidence type="ECO:0000259" key="4">
    <source>
        <dbReference type="Pfam" id="PF02576"/>
    </source>
</evidence>
<evidence type="ECO:0000256" key="1">
    <source>
        <dbReference type="ARBA" id="ARBA00022490"/>
    </source>
</evidence>
<gene>
    <name evidence="3 5" type="primary">rimP</name>
    <name evidence="5" type="ORF">G7034_05760</name>
</gene>
<feature type="domain" description="Ribosome maturation factor RimP N-terminal" evidence="4">
    <location>
        <begin position="22"/>
        <end position="77"/>
    </location>
</feature>
<dbReference type="SUPFAM" id="SSF75420">
    <property type="entry name" value="YhbC-like, N-terminal domain"/>
    <property type="match status" value="1"/>
</dbReference>
<evidence type="ECO:0000256" key="3">
    <source>
        <dbReference type="HAMAP-Rule" id="MF_01077"/>
    </source>
</evidence>
<dbReference type="Pfam" id="PF02576">
    <property type="entry name" value="RimP_N"/>
    <property type="match status" value="1"/>
</dbReference>
<protein>
    <recommendedName>
        <fullName evidence="3">Ribosome maturation factor RimP</fullName>
    </recommendedName>
</protein>
<keyword evidence="6" id="KW-1185">Reference proteome</keyword>
<comment type="subcellular location">
    <subcellularLocation>
        <location evidence="3">Cytoplasm</location>
    </subcellularLocation>
</comment>
<dbReference type="Proteomes" id="UP000643701">
    <property type="component" value="Unassembled WGS sequence"/>
</dbReference>
<evidence type="ECO:0000313" key="5">
    <source>
        <dbReference type="EMBL" id="NGZ89755.1"/>
    </source>
</evidence>
<dbReference type="Gene3D" id="3.30.300.70">
    <property type="entry name" value="RimP-like superfamily, N-terminal"/>
    <property type="match status" value="1"/>
</dbReference>
<organism evidence="5 6">
    <name type="scientific">Psychroflexus maritimus</name>
    <dbReference type="NCBI Taxonomy" id="2714865"/>
    <lineage>
        <taxon>Bacteria</taxon>
        <taxon>Pseudomonadati</taxon>
        <taxon>Bacteroidota</taxon>
        <taxon>Flavobacteriia</taxon>
        <taxon>Flavobacteriales</taxon>
        <taxon>Flavobacteriaceae</taxon>
        <taxon>Psychroflexus</taxon>
    </lineage>
</organism>
<evidence type="ECO:0000256" key="2">
    <source>
        <dbReference type="ARBA" id="ARBA00022517"/>
    </source>
</evidence>
<reference evidence="5" key="1">
    <citation type="submission" date="2020-03" db="EMBL/GenBank/DDBJ databases">
        <title>Psychroflexus Maritimus sp. nov., isolate from marine sediment.</title>
        <authorList>
            <person name="Zhong Y.-L."/>
        </authorList>
    </citation>
    <scope>NUCLEOTIDE SEQUENCE</scope>
    <source>
        <strain evidence="5">C1</strain>
    </source>
</reference>